<protein>
    <recommendedName>
        <fullName evidence="9">Acetyltransferase component of pyruvate dehydrogenase complex</fullName>
        <ecNumber evidence="9">2.3.1.12</ecNumber>
    </recommendedName>
</protein>
<dbReference type="InterPro" id="IPR036625">
    <property type="entry name" value="E3-bd_dom_sf"/>
</dbReference>
<dbReference type="EC" id="2.3.1.12" evidence="9"/>
<dbReference type="eggNOG" id="COG0508">
    <property type="taxonomic scope" value="Bacteria"/>
</dbReference>
<dbReference type="GO" id="GO:0004742">
    <property type="term" value="F:dihydrolipoyllysine-residue acetyltransferase activity"/>
    <property type="evidence" value="ECO:0007669"/>
    <property type="project" value="UniProtKB-UniRule"/>
</dbReference>
<evidence type="ECO:0000313" key="12">
    <source>
        <dbReference type="EMBL" id="KDB53590.1"/>
    </source>
</evidence>
<dbReference type="GO" id="GO:0005737">
    <property type="term" value="C:cytoplasm"/>
    <property type="evidence" value="ECO:0007669"/>
    <property type="project" value="TreeGrafter"/>
</dbReference>
<dbReference type="NCBIfam" id="TIGR01348">
    <property type="entry name" value="PDHac_trf_long"/>
    <property type="match status" value="1"/>
</dbReference>
<keyword evidence="3 9" id="KW-0808">Transferase</keyword>
<dbReference type="InterPro" id="IPR004167">
    <property type="entry name" value="PSBD"/>
</dbReference>
<dbReference type="PROSITE" id="PS50968">
    <property type="entry name" value="BIOTINYL_LIPOYL"/>
    <property type="match status" value="2"/>
</dbReference>
<comment type="cofactor">
    <cofactor evidence="9">
        <name>(R)-lipoate</name>
        <dbReference type="ChEBI" id="CHEBI:83088"/>
    </cofactor>
    <text evidence="9">Binds 2 lipoyl cofactors covalently.</text>
</comment>
<dbReference type="GO" id="GO:0045254">
    <property type="term" value="C:pyruvate dehydrogenase complex"/>
    <property type="evidence" value="ECO:0007669"/>
    <property type="project" value="UniProtKB-UniRule"/>
</dbReference>
<keyword evidence="6 9" id="KW-0012">Acyltransferase</keyword>
<keyword evidence="4" id="KW-0677">Repeat</keyword>
<dbReference type="PROSITE" id="PS51826">
    <property type="entry name" value="PSBD"/>
    <property type="match status" value="1"/>
</dbReference>
<dbReference type="PATRIC" id="fig|1286631.3.peg.765"/>
<dbReference type="InterPro" id="IPR011053">
    <property type="entry name" value="Single_hybrid_motif"/>
</dbReference>
<dbReference type="Gene3D" id="2.40.50.100">
    <property type="match status" value="2"/>
</dbReference>
<dbReference type="InterPro" id="IPR006256">
    <property type="entry name" value="AcTrfase_Pyrv_DH_cplx"/>
</dbReference>
<evidence type="ECO:0000256" key="7">
    <source>
        <dbReference type="ARBA" id="ARBA00025211"/>
    </source>
</evidence>
<gene>
    <name evidence="12" type="ORF">X805_07760</name>
</gene>
<dbReference type="GO" id="GO:0031405">
    <property type="term" value="F:lipoic acid binding"/>
    <property type="evidence" value="ECO:0007669"/>
    <property type="project" value="TreeGrafter"/>
</dbReference>
<organism evidence="12 13">
    <name type="scientific">Sphaerotilus natans subsp. natans DSM 6575</name>
    <dbReference type="NCBI Taxonomy" id="1286631"/>
    <lineage>
        <taxon>Bacteria</taxon>
        <taxon>Pseudomonadati</taxon>
        <taxon>Pseudomonadota</taxon>
        <taxon>Betaproteobacteria</taxon>
        <taxon>Burkholderiales</taxon>
        <taxon>Sphaerotilaceae</taxon>
        <taxon>Sphaerotilus</taxon>
    </lineage>
</organism>
<dbReference type="Pfam" id="PF02817">
    <property type="entry name" value="E3_binding"/>
    <property type="match status" value="1"/>
</dbReference>
<dbReference type="Pfam" id="PF00198">
    <property type="entry name" value="2-oxoacid_dh"/>
    <property type="match status" value="1"/>
</dbReference>
<dbReference type="PROSITE" id="PS00189">
    <property type="entry name" value="LIPOYL"/>
    <property type="match status" value="2"/>
</dbReference>
<reference evidence="12 13" key="1">
    <citation type="journal article" date="2014" name="FEMS Microbiol. Ecol.">
        <title>Sphaerotilus natans encrusted with nanoball-shaped Fe(III) oxide minerals formed by nitrate-reducing mixotrophic Fe(II) oxidation.</title>
        <authorList>
            <person name="Park S."/>
            <person name="Kim D.H."/>
            <person name="Lee J.H."/>
            <person name="Hur H.G."/>
        </authorList>
    </citation>
    <scope>NUCLEOTIDE SEQUENCE [LARGE SCALE GENOMIC DNA]</scope>
    <source>
        <strain evidence="12 13">DSM 6575</strain>
    </source>
</reference>
<dbReference type="Pfam" id="PF00364">
    <property type="entry name" value="Biotin_lipoyl"/>
    <property type="match status" value="2"/>
</dbReference>
<evidence type="ECO:0000259" key="10">
    <source>
        <dbReference type="PROSITE" id="PS50968"/>
    </source>
</evidence>
<dbReference type="InterPro" id="IPR050743">
    <property type="entry name" value="2-oxoacid_DH_E2_comp"/>
</dbReference>
<evidence type="ECO:0000256" key="3">
    <source>
        <dbReference type="ARBA" id="ARBA00022679"/>
    </source>
</evidence>
<accession>A0A059KQG0</accession>
<evidence type="ECO:0000256" key="8">
    <source>
        <dbReference type="ARBA" id="ARBA00048370"/>
    </source>
</evidence>
<dbReference type="SUPFAM" id="SSF52777">
    <property type="entry name" value="CoA-dependent acyltransferases"/>
    <property type="match status" value="1"/>
</dbReference>
<comment type="similarity">
    <text evidence="1 9">Belongs to the 2-oxoacid dehydrogenase family.</text>
</comment>
<dbReference type="STRING" id="34103.SAMN05421778_112102"/>
<keyword evidence="12" id="KW-0670">Pyruvate</keyword>
<evidence type="ECO:0000256" key="1">
    <source>
        <dbReference type="ARBA" id="ARBA00007317"/>
    </source>
</evidence>
<dbReference type="Proteomes" id="UP000026714">
    <property type="component" value="Unassembled WGS sequence"/>
</dbReference>
<dbReference type="CDD" id="cd06849">
    <property type="entry name" value="lipoyl_domain"/>
    <property type="match status" value="2"/>
</dbReference>
<comment type="caution">
    <text evidence="12">The sequence shown here is derived from an EMBL/GenBank/DDBJ whole genome shotgun (WGS) entry which is preliminary data.</text>
</comment>
<dbReference type="Gene3D" id="3.30.559.10">
    <property type="entry name" value="Chloramphenicol acetyltransferase-like domain"/>
    <property type="match status" value="1"/>
</dbReference>
<evidence type="ECO:0000256" key="5">
    <source>
        <dbReference type="ARBA" id="ARBA00022823"/>
    </source>
</evidence>
<dbReference type="PANTHER" id="PTHR43178">
    <property type="entry name" value="DIHYDROLIPOAMIDE ACETYLTRANSFERASE COMPONENT OF PYRUVATE DEHYDROGENASE COMPLEX"/>
    <property type="match status" value="1"/>
</dbReference>
<dbReference type="InterPro" id="IPR001078">
    <property type="entry name" value="2-oxoacid_DH_actylTfrase"/>
</dbReference>
<sequence>MALIEVKVPDIGDFKEVTIIEVLVKAGDTIKAEQSLITVESDKASMEIPSSHAGVIKELKVALGDKVAEGSLVLLLEVAGAAAAPAPVAAAPAPAPVAAPAPAPVAAAPAAPAAVAAAGPIEVVVPDIGDFDAVAVIELLVKVGDTVKAEQSLITVESDKASMEIPSSHAGVIKELKVKLGDKVSKGSLVAILEGAAGAVAAPAPAAVAPAAAPVAAPAAAPAPAAAAPAAAAPVAAVPAHDPTAPALNLPHASPSMRKFARELGVPLAEVKGSGPKGRITEADIQGFVKGVMAGAVQTAAQKAAAPAPAAAAAAGGAFPGLLPWPKVDFAKFGPIERKDLSRIKKISGANLHRNWVVIPHVTNHDDADITELEAFRVQTNKENEKSGVKVTMLAFMIKAAVAALKKFPEFNSSLDGDQLVLKNYFHIGFAADTPNGLVVPVIKDCDKKGIFQISQEMGELAKKARDGKLGPADMSGACFTISSLGGIGGRYFTPIINAPEVAIMGVCKSQIEPKWDGKQFQPRLMLPLSLSWDHRVIDGAAAARFNVYFASLLADFRRIVL</sequence>
<evidence type="ECO:0000256" key="9">
    <source>
        <dbReference type="RuleBase" id="RU361137"/>
    </source>
</evidence>
<name>A0A059KQG0_9BURK</name>
<feature type="domain" description="Peripheral subunit-binding (PSBD)" evidence="11">
    <location>
        <begin position="252"/>
        <end position="289"/>
    </location>
</feature>
<feature type="domain" description="Lipoyl-binding" evidence="10">
    <location>
        <begin position="120"/>
        <end position="194"/>
    </location>
</feature>
<evidence type="ECO:0000313" key="13">
    <source>
        <dbReference type="Proteomes" id="UP000026714"/>
    </source>
</evidence>
<dbReference type="SUPFAM" id="SSF47005">
    <property type="entry name" value="Peripheral subunit-binding domain of 2-oxo acid dehydrogenase complex"/>
    <property type="match status" value="1"/>
</dbReference>
<evidence type="ECO:0000256" key="2">
    <source>
        <dbReference type="ARBA" id="ARBA00011484"/>
    </source>
</evidence>
<dbReference type="FunFam" id="3.30.559.10:FF:000004">
    <property type="entry name" value="Acetyltransferase component of pyruvate dehydrogenase complex"/>
    <property type="match status" value="1"/>
</dbReference>
<dbReference type="InterPro" id="IPR000089">
    <property type="entry name" value="Biotin_lipoyl"/>
</dbReference>
<feature type="domain" description="Lipoyl-binding" evidence="10">
    <location>
        <begin position="3"/>
        <end position="77"/>
    </location>
</feature>
<keyword evidence="13" id="KW-1185">Reference proteome</keyword>
<dbReference type="AlphaFoldDB" id="A0A059KQG0"/>
<keyword evidence="5 9" id="KW-0450">Lipoyl</keyword>
<evidence type="ECO:0000256" key="4">
    <source>
        <dbReference type="ARBA" id="ARBA00022737"/>
    </source>
</evidence>
<dbReference type="EMBL" id="AZRA01000021">
    <property type="protein sequence ID" value="KDB53590.1"/>
    <property type="molecule type" value="Genomic_DNA"/>
</dbReference>
<comment type="function">
    <text evidence="7">The pyruvate dehydrogenase complex catalyzes the overall conversion of pyruvate to acetyl-CoA and CO(2). It contains multiple copies of three enzymatic components: pyruvate dehydrogenase (E1), dihydrolipoamide acetyltransferase (E2) and lipoamide dehydrogenase (E3).</text>
</comment>
<dbReference type="FunFam" id="2.40.50.100:FF:000009">
    <property type="entry name" value="Acetyltransferase component of pyruvate dehydrogenase complex"/>
    <property type="match status" value="2"/>
</dbReference>
<dbReference type="Gene3D" id="4.10.320.10">
    <property type="entry name" value="E3-binding domain"/>
    <property type="match status" value="1"/>
</dbReference>
<evidence type="ECO:0000256" key="6">
    <source>
        <dbReference type="ARBA" id="ARBA00023315"/>
    </source>
</evidence>
<dbReference type="GO" id="GO:0006086">
    <property type="term" value="P:pyruvate decarboxylation to acetyl-CoA"/>
    <property type="evidence" value="ECO:0007669"/>
    <property type="project" value="UniProtKB-UniRule"/>
</dbReference>
<comment type="subunit">
    <text evidence="2 9">Forms a 24-polypeptide structural core with octahedral symmetry.</text>
</comment>
<dbReference type="RefSeq" id="WP_037478409.1">
    <property type="nucleotide sequence ID" value="NZ_AZRA01000021.1"/>
</dbReference>
<comment type="catalytic activity">
    <reaction evidence="8 9">
        <text>N(6)-[(R)-dihydrolipoyl]-L-lysyl-[protein] + acetyl-CoA = N(6)-[(R)-S(8)-acetyldihydrolipoyl]-L-lysyl-[protein] + CoA</text>
        <dbReference type="Rhea" id="RHEA:17017"/>
        <dbReference type="Rhea" id="RHEA-COMP:10475"/>
        <dbReference type="Rhea" id="RHEA-COMP:10478"/>
        <dbReference type="ChEBI" id="CHEBI:57287"/>
        <dbReference type="ChEBI" id="CHEBI:57288"/>
        <dbReference type="ChEBI" id="CHEBI:83100"/>
        <dbReference type="ChEBI" id="CHEBI:83111"/>
        <dbReference type="EC" id="2.3.1.12"/>
    </reaction>
</comment>
<dbReference type="InterPro" id="IPR023213">
    <property type="entry name" value="CAT-like_dom_sf"/>
</dbReference>
<dbReference type="SUPFAM" id="SSF51230">
    <property type="entry name" value="Single hybrid motif"/>
    <property type="match status" value="2"/>
</dbReference>
<dbReference type="InterPro" id="IPR003016">
    <property type="entry name" value="2-oxoA_DH_lipoyl-BS"/>
</dbReference>
<dbReference type="PANTHER" id="PTHR43178:SF2">
    <property type="entry name" value="DIHYDROLIPOYLLYSINE-RESIDUE ACETYLTRANSFERASE COMPONENT OF PYRUVATE DEHYDROGENASE COMPLEX"/>
    <property type="match status" value="1"/>
</dbReference>
<proteinExistence type="inferred from homology"/>
<evidence type="ECO:0000259" key="11">
    <source>
        <dbReference type="PROSITE" id="PS51826"/>
    </source>
</evidence>